<dbReference type="InterPro" id="IPR036397">
    <property type="entry name" value="RNaseH_sf"/>
</dbReference>
<feature type="chain" id="PRO_5043405480" evidence="2">
    <location>
        <begin position="35"/>
        <end position="326"/>
    </location>
</feature>
<reference evidence="4 5" key="1">
    <citation type="journal article" date="2021" name="Elife">
        <title>Chloroplast acquisition without the gene transfer in kleptoplastic sea slugs, Plakobranchus ocellatus.</title>
        <authorList>
            <person name="Maeda T."/>
            <person name="Takahashi S."/>
            <person name="Yoshida T."/>
            <person name="Shimamura S."/>
            <person name="Takaki Y."/>
            <person name="Nagai Y."/>
            <person name="Toyoda A."/>
            <person name="Suzuki Y."/>
            <person name="Arimoto A."/>
            <person name="Ishii H."/>
            <person name="Satoh N."/>
            <person name="Nishiyama T."/>
            <person name="Hasebe M."/>
            <person name="Maruyama T."/>
            <person name="Minagawa J."/>
            <person name="Obokata J."/>
            <person name="Shigenobu S."/>
        </authorList>
    </citation>
    <scope>NUCLEOTIDE SEQUENCE [LARGE SCALE GENOMIC DNA]</scope>
</reference>
<dbReference type="InterPro" id="IPR001584">
    <property type="entry name" value="Integrase_cat-core"/>
</dbReference>
<keyword evidence="5" id="KW-1185">Reference proteome</keyword>
<proteinExistence type="predicted"/>
<comment type="caution">
    <text evidence="4">The sequence shown here is derived from an EMBL/GenBank/DDBJ whole genome shotgun (WGS) entry which is preliminary data.</text>
</comment>
<evidence type="ECO:0000313" key="5">
    <source>
        <dbReference type="Proteomes" id="UP000762676"/>
    </source>
</evidence>
<sequence>MQWLPPLIILTQRLWLRLWLTFIARLGVPEEVLSDQGTQFMSDCMKEVCRLLGIKQKATIPYHPRCNGLVERFNATLKTCLRRSCSEQPCQWHRNIYPIVFAYREVHQEPTHFAPFELLYGRTVRGPMHILRELWTKDIEEPEVKTSYEYVMNLRERLEDTLNIAREELEKAQERQKHYYDRTAKCRKLSVGGKVIVLLPRDSTKLLMQWKGPFEVVATVGVNDYRINMGGKVKTFHANLLIGYIARHQDIHQAAVDEGLPTSSSTISAASLTVIEDIEDEHFKNSDCETLPELGGWGSNERVNDLQYGDQPTPDQRRKCLECVSV</sequence>
<gene>
    <name evidence="4" type="ORF">ElyMa_004887500</name>
</gene>
<dbReference type="SUPFAM" id="SSF53098">
    <property type="entry name" value="Ribonuclease H-like"/>
    <property type="match status" value="1"/>
</dbReference>
<feature type="coiled-coil region" evidence="1">
    <location>
        <begin position="151"/>
        <end position="182"/>
    </location>
</feature>
<feature type="signal peptide" evidence="2">
    <location>
        <begin position="1"/>
        <end position="34"/>
    </location>
</feature>
<dbReference type="PANTHER" id="PTHR37984:SF15">
    <property type="entry name" value="INTEGRASE CATALYTIC DOMAIN-CONTAINING PROTEIN"/>
    <property type="match status" value="1"/>
</dbReference>
<accession>A0AAV4IT08</accession>
<dbReference type="GO" id="GO:0003676">
    <property type="term" value="F:nucleic acid binding"/>
    <property type="evidence" value="ECO:0007669"/>
    <property type="project" value="InterPro"/>
</dbReference>
<dbReference type="PROSITE" id="PS50994">
    <property type="entry name" value="INTEGRASE"/>
    <property type="match status" value="1"/>
</dbReference>
<keyword evidence="1" id="KW-0175">Coiled coil</keyword>
<protein>
    <submittedName>
        <fullName evidence="4">Zinc finger protein</fullName>
    </submittedName>
</protein>
<dbReference type="AlphaFoldDB" id="A0AAV4IT08"/>
<dbReference type="InterPro" id="IPR050951">
    <property type="entry name" value="Retrovirus_Pol_polyprotein"/>
</dbReference>
<dbReference type="GO" id="GO:0015074">
    <property type="term" value="P:DNA integration"/>
    <property type="evidence" value="ECO:0007669"/>
    <property type="project" value="InterPro"/>
</dbReference>
<name>A0AAV4IT08_9GAST</name>
<dbReference type="Proteomes" id="UP000762676">
    <property type="component" value="Unassembled WGS sequence"/>
</dbReference>
<keyword evidence="2" id="KW-0732">Signal</keyword>
<evidence type="ECO:0000256" key="1">
    <source>
        <dbReference type="SAM" id="Coils"/>
    </source>
</evidence>
<dbReference type="EMBL" id="BMAT01009774">
    <property type="protein sequence ID" value="GFS13564.1"/>
    <property type="molecule type" value="Genomic_DNA"/>
</dbReference>
<dbReference type="PANTHER" id="PTHR37984">
    <property type="entry name" value="PROTEIN CBG26694"/>
    <property type="match status" value="1"/>
</dbReference>
<evidence type="ECO:0000313" key="4">
    <source>
        <dbReference type="EMBL" id="GFS13564.1"/>
    </source>
</evidence>
<evidence type="ECO:0000259" key="3">
    <source>
        <dbReference type="PROSITE" id="PS50994"/>
    </source>
</evidence>
<organism evidence="4 5">
    <name type="scientific">Elysia marginata</name>
    <dbReference type="NCBI Taxonomy" id="1093978"/>
    <lineage>
        <taxon>Eukaryota</taxon>
        <taxon>Metazoa</taxon>
        <taxon>Spiralia</taxon>
        <taxon>Lophotrochozoa</taxon>
        <taxon>Mollusca</taxon>
        <taxon>Gastropoda</taxon>
        <taxon>Heterobranchia</taxon>
        <taxon>Euthyneura</taxon>
        <taxon>Panpulmonata</taxon>
        <taxon>Sacoglossa</taxon>
        <taxon>Placobranchoidea</taxon>
        <taxon>Plakobranchidae</taxon>
        <taxon>Elysia</taxon>
    </lineage>
</organism>
<evidence type="ECO:0000256" key="2">
    <source>
        <dbReference type="SAM" id="SignalP"/>
    </source>
</evidence>
<feature type="domain" description="Integrase catalytic" evidence="3">
    <location>
        <begin position="1"/>
        <end position="123"/>
    </location>
</feature>
<dbReference type="Gene3D" id="3.30.420.10">
    <property type="entry name" value="Ribonuclease H-like superfamily/Ribonuclease H"/>
    <property type="match status" value="1"/>
</dbReference>
<dbReference type="InterPro" id="IPR012337">
    <property type="entry name" value="RNaseH-like_sf"/>
</dbReference>